<sequence length="309" mass="34138">MLSQSSRSFILAALGGALLLSVPAHAGVELPPLDDPQFVEWAGKASADLERYLADPKGTFAMPAEGKAFPCEVPPDVLSRIIGVRLPGVPPDEDLRKAMARATRGTGMKPFEFTDVVVRPVEASCKDGKPAGLFKGWVEYTMVNASATAIQRDRTRKYVETGFAENGERRGLVIERTMSLESRAEWTDPAMADMMRKNPVKMPRMTMTSFIYTQVNPDKSHKGVTISHTAMEGEPPSVSTLLMFPKGPGRWLMVSYDGRQKTMEIPFRNNRMHGAQVQYARMYRGIAIPASTVCYDEGEQVKTTQCDVD</sequence>
<evidence type="ECO:0000313" key="2">
    <source>
        <dbReference type="EMBL" id="MBK0392635.1"/>
    </source>
</evidence>
<feature type="chain" id="PRO_5037527327" evidence="1">
    <location>
        <begin position="27"/>
        <end position="309"/>
    </location>
</feature>
<organism evidence="2 3">
    <name type="scientific">Ramlibacter algicola</name>
    <dbReference type="NCBI Taxonomy" id="2795217"/>
    <lineage>
        <taxon>Bacteria</taxon>
        <taxon>Pseudomonadati</taxon>
        <taxon>Pseudomonadota</taxon>
        <taxon>Betaproteobacteria</taxon>
        <taxon>Burkholderiales</taxon>
        <taxon>Comamonadaceae</taxon>
        <taxon>Ramlibacter</taxon>
    </lineage>
</organism>
<dbReference type="Proteomes" id="UP000617041">
    <property type="component" value="Unassembled WGS sequence"/>
</dbReference>
<keyword evidence="1" id="KW-0732">Signal</keyword>
<name>A0A934UQY9_9BURK</name>
<reference evidence="2" key="1">
    <citation type="submission" date="2020-12" db="EMBL/GenBank/DDBJ databases">
        <title>Ramlibacter sp. nov., isolated from a freshwater alga, Cryptomonas.</title>
        <authorList>
            <person name="Kim H.M."/>
            <person name="Jeon C.O."/>
        </authorList>
    </citation>
    <scope>NUCLEOTIDE SEQUENCE</scope>
    <source>
        <strain evidence="2">CrO1</strain>
    </source>
</reference>
<gene>
    <name evidence="2" type="ORF">I8E28_08530</name>
</gene>
<feature type="signal peptide" evidence="1">
    <location>
        <begin position="1"/>
        <end position="26"/>
    </location>
</feature>
<proteinExistence type="predicted"/>
<protein>
    <submittedName>
        <fullName evidence="2">Uncharacterized protein</fullName>
    </submittedName>
</protein>
<keyword evidence="3" id="KW-1185">Reference proteome</keyword>
<evidence type="ECO:0000256" key="1">
    <source>
        <dbReference type="SAM" id="SignalP"/>
    </source>
</evidence>
<comment type="caution">
    <text evidence="2">The sequence shown here is derived from an EMBL/GenBank/DDBJ whole genome shotgun (WGS) entry which is preliminary data.</text>
</comment>
<dbReference type="RefSeq" id="WP_200787563.1">
    <property type="nucleotide sequence ID" value="NZ_JAEDAO010000001.1"/>
</dbReference>
<evidence type="ECO:0000313" key="3">
    <source>
        <dbReference type="Proteomes" id="UP000617041"/>
    </source>
</evidence>
<dbReference type="EMBL" id="JAEDAO010000001">
    <property type="protein sequence ID" value="MBK0392635.1"/>
    <property type="molecule type" value="Genomic_DNA"/>
</dbReference>
<accession>A0A934UQY9</accession>
<dbReference type="AlphaFoldDB" id="A0A934UQY9"/>